<accession>A0A061RX09</accession>
<evidence type="ECO:0000313" key="1">
    <source>
        <dbReference type="EMBL" id="JAC75215.1"/>
    </source>
</evidence>
<reference evidence="1" key="1">
    <citation type="submission" date="2014-05" db="EMBL/GenBank/DDBJ databases">
        <title>The transcriptome of the halophilic microalga Tetraselmis sp. GSL018 isolated from the Great Salt Lake, Utah.</title>
        <authorList>
            <person name="Jinkerson R.E."/>
            <person name="D'Adamo S."/>
            <person name="Posewitz M.C."/>
        </authorList>
    </citation>
    <scope>NUCLEOTIDE SEQUENCE</scope>
    <source>
        <strain evidence="1">GSL018</strain>
    </source>
</reference>
<dbReference type="AlphaFoldDB" id="A0A061RX09"/>
<gene>
    <name evidence="1" type="ORF">TSPGSL018_23759</name>
</gene>
<organism evidence="1">
    <name type="scientific">Tetraselmis sp. GSL018</name>
    <dbReference type="NCBI Taxonomy" id="582737"/>
    <lineage>
        <taxon>Eukaryota</taxon>
        <taxon>Viridiplantae</taxon>
        <taxon>Chlorophyta</taxon>
        <taxon>core chlorophytes</taxon>
        <taxon>Chlorodendrophyceae</taxon>
        <taxon>Chlorodendrales</taxon>
        <taxon>Chlorodendraceae</taxon>
        <taxon>Tetraselmis</taxon>
    </lineage>
</organism>
<sequence length="70" mass="7502">AIVTDAVTPGLSRKVALELAKQDYDIYGHKFASESFQRTLAFCQDDPALPPVLCAMRCPAGTEPPEGGHV</sequence>
<protein>
    <submittedName>
        <fullName evidence="1">Uncharacterized protein</fullName>
    </submittedName>
</protein>
<dbReference type="EMBL" id="GBEZ01010463">
    <property type="protein sequence ID" value="JAC75215.1"/>
    <property type="molecule type" value="Transcribed_RNA"/>
</dbReference>
<proteinExistence type="predicted"/>
<feature type="non-terminal residue" evidence="1">
    <location>
        <position position="1"/>
    </location>
</feature>
<feature type="non-terminal residue" evidence="1">
    <location>
        <position position="70"/>
    </location>
</feature>
<name>A0A061RX09_9CHLO</name>